<dbReference type="AlphaFoldDB" id="A0A7U7J0F5"/>
<dbReference type="RefSeq" id="WP_052348984.1">
    <property type="nucleotide sequence ID" value="NZ_CBLY010000004.1"/>
</dbReference>
<protein>
    <submittedName>
        <fullName evidence="1">Uncharacterized protein</fullName>
    </submittedName>
</protein>
<evidence type="ECO:0000313" key="1">
    <source>
        <dbReference type="EMBL" id="CDG33485.1"/>
    </source>
</evidence>
<reference evidence="1 3" key="1">
    <citation type="journal article" date="2014" name="Genome Biol. Evol.">
        <title>Acetic acid bacteria genomes reveal functional traits for adaptation to life in insect guts.</title>
        <authorList>
            <person name="Chouaia B."/>
            <person name="Gaiarsa S."/>
            <person name="Crotti E."/>
            <person name="Comandatore F."/>
            <person name="Degli Esposti M."/>
            <person name="Ricci I."/>
            <person name="Alma A."/>
            <person name="Favia G."/>
            <person name="Bandi C."/>
            <person name="Daffonchio D."/>
        </authorList>
    </citation>
    <scope>NUCLEOTIDE SEQUENCE [LARGE SCALE GENOMIC DNA]</scope>
    <source>
        <strain evidence="1">AM168</strain>
        <strain evidence="3">AM169</strain>
    </source>
</reference>
<evidence type="ECO:0000313" key="2">
    <source>
        <dbReference type="EMBL" id="POS65176.1"/>
    </source>
</evidence>
<keyword evidence="4" id="KW-1185">Reference proteome</keyword>
<evidence type="ECO:0000313" key="3">
    <source>
        <dbReference type="Proteomes" id="UP000027590"/>
    </source>
</evidence>
<dbReference type="OrthoDB" id="7376091at2"/>
<evidence type="ECO:0000313" key="4">
    <source>
        <dbReference type="Proteomes" id="UP000237218"/>
    </source>
</evidence>
<sequence length="82" mass="9264">MSHASDEQTWLDREGQPISCTGKLRVLRDNEVELRQVLRDACADALLMEVGPVFLRHRMERLLADVMVESGVVEVVEKEGAE</sequence>
<dbReference type="Proteomes" id="UP000237218">
    <property type="component" value="Unassembled WGS sequence"/>
</dbReference>
<proteinExistence type="predicted"/>
<name>A0A7U7J0F5_9PROT</name>
<accession>A0A7U7J0F5</accession>
<comment type="caution">
    <text evidence="1">The sequence shown here is derived from an EMBL/GenBank/DDBJ whole genome shotgun (WGS) entry which is preliminary data.</text>
</comment>
<dbReference type="Proteomes" id="UP000027590">
    <property type="component" value="Unassembled WGS sequence"/>
</dbReference>
<reference evidence="2 4" key="3">
    <citation type="submission" date="2018-02" db="EMBL/GenBank/DDBJ databases">
        <title>Draft genome sequences of four Parasaccharibacter apium strains isolated from honey bees.</title>
        <authorList>
            <person name="Corby-Harris V.L."/>
            <person name="Anderson K.E."/>
        </authorList>
    </citation>
    <scope>NUCLEOTIDE SEQUENCE [LARGE SCALE GENOMIC DNA]</scope>
    <source>
        <strain evidence="2 4">B8</strain>
    </source>
</reference>
<dbReference type="EMBL" id="CBLY010000004">
    <property type="protein sequence ID" value="CDG33485.1"/>
    <property type="molecule type" value="Genomic_DNA"/>
</dbReference>
<reference evidence="1 3" key="2">
    <citation type="journal article" date="2014" name="PLoS ONE">
        <title>Evolution of mitochondria reconstructed from the energy metabolism of living bacteria.</title>
        <authorList>
            <person name="Degli Esposti M."/>
            <person name="Chouaia B."/>
            <person name="Comandatore F."/>
            <person name="Crotti E."/>
            <person name="Sassera D."/>
            <person name="Lievens P.M."/>
            <person name="Daffonchio D."/>
            <person name="Bandi C."/>
        </authorList>
    </citation>
    <scope>NUCLEOTIDE SEQUENCE [LARGE SCALE GENOMIC DNA]</scope>
    <source>
        <strain evidence="1">AM168</strain>
        <strain evidence="3">AM169</strain>
    </source>
</reference>
<dbReference type="EMBL" id="LMYI01000001">
    <property type="protein sequence ID" value="POS65176.1"/>
    <property type="molecule type" value="Genomic_DNA"/>
</dbReference>
<gene>
    <name evidence="2" type="ORF">ASQ42_00830</name>
    <name evidence="1" type="ORF">SACS_0747</name>
</gene>
<organism evidence="1 3">
    <name type="scientific">Parasaccharibacter apium</name>
    <dbReference type="NCBI Taxonomy" id="1510841"/>
    <lineage>
        <taxon>Bacteria</taxon>
        <taxon>Pseudomonadati</taxon>
        <taxon>Pseudomonadota</taxon>
        <taxon>Alphaproteobacteria</taxon>
        <taxon>Acetobacterales</taxon>
        <taxon>Acetobacteraceae</taxon>
        <taxon>Parasaccharibacter</taxon>
    </lineage>
</organism>